<dbReference type="GO" id="GO:0004515">
    <property type="term" value="F:nicotinate-nucleotide adenylyltransferase activity"/>
    <property type="evidence" value="ECO:0007669"/>
    <property type="project" value="UniProtKB-UniRule"/>
</dbReference>
<dbReference type="InterPro" id="IPR014729">
    <property type="entry name" value="Rossmann-like_a/b/a_fold"/>
</dbReference>
<dbReference type="Gene3D" id="3.40.50.620">
    <property type="entry name" value="HUPs"/>
    <property type="match status" value="1"/>
</dbReference>
<dbReference type="RefSeq" id="WP_109572166.1">
    <property type="nucleotide sequence ID" value="NZ_UHJL01000001.1"/>
</dbReference>
<evidence type="ECO:0000313" key="13">
    <source>
        <dbReference type="EMBL" id="SUQ19574.1"/>
    </source>
</evidence>
<dbReference type="EMBL" id="UHJL01000001">
    <property type="protein sequence ID" value="SUQ19574.1"/>
    <property type="molecule type" value="Genomic_DNA"/>
</dbReference>
<dbReference type="InterPro" id="IPR005248">
    <property type="entry name" value="NadD/NMNAT"/>
</dbReference>
<evidence type="ECO:0000313" key="14">
    <source>
        <dbReference type="Proteomes" id="UP000255423"/>
    </source>
</evidence>
<sequence length="209" mass="24380">MKNVAVLGGAFDPVHKDHMRVARTCLDRGFCDEVWFMPSPDRWDKQLNASPEDRFAMLELAFSGDKRLFLSDLEIQQGDYRGSYVFLMSLKEKFPEINFRLLTGADTYEGIPHWRDPLNFYGTNYNGHLLLRDIELIVFARNGYPQPDMEQHKRNGYAPLYWLGPEQGFNGVYSSTAIRRSLLLNRNVCPQGLEQSVYDYIIKHDLYRE</sequence>
<dbReference type="EC" id="2.7.7.18" evidence="11"/>
<evidence type="ECO:0000259" key="12">
    <source>
        <dbReference type="Pfam" id="PF01467"/>
    </source>
</evidence>
<comment type="function">
    <text evidence="1 11">Catalyzes the reversible adenylation of nicotinate mononucleotide (NaMN) to nicotinic acid adenine dinucleotide (NaAD).</text>
</comment>
<organism evidence="13 14">
    <name type="scientific">Fibrobacter succinogenes</name>
    <name type="common">Bacteroides succinogenes</name>
    <dbReference type="NCBI Taxonomy" id="833"/>
    <lineage>
        <taxon>Bacteria</taxon>
        <taxon>Pseudomonadati</taxon>
        <taxon>Fibrobacterota</taxon>
        <taxon>Fibrobacteria</taxon>
        <taxon>Fibrobacterales</taxon>
        <taxon>Fibrobacteraceae</taxon>
        <taxon>Fibrobacter</taxon>
    </lineage>
</organism>
<keyword evidence="4 11" id="KW-0662">Pyridine nucleotide biosynthesis</keyword>
<dbReference type="UniPathway" id="UPA00253">
    <property type="reaction ID" value="UER00332"/>
</dbReference>
<comment type="similarity">
    <text evidence="3 11">Belongs to the NadD family.</text>
</comment>
<protein>
    <recommendedName>
        <fullName evidence="11">Probable nicotinate-nucleotide adenylyltransferase</fullName>
        <ecNumber evidence="11">2.7.7.18</ecNumber>
    </recommendedName>
    <alternativeName>
        <fullName evidence="11">Deamido-NAD(+) diphosphorylase</fullName>
    </alternativeName>
    <alternativeName>
        <fullName evidence="11">Deamido-NAD(+) pyrophosphorylase</fullName>
    </alternativeName>
    <alternativeName>
        <fullName evidence="11">Nicotinate mononucleotide adenylyltransferase</fullName>
        <shortName evidence="11">NaMN adenylyltransferase</shortName>
    </alternativeName>
</protein>
<reference evidence="13 14" key="1">
    <citation type="submission" date="2017-08" db="EMBL/GenBank/DDBJ databases">
        <authorList>
            <person name="de Groot N.N."/>
        </authorList>
    </citation>
    <scope>NUCLEOTIDE SEQUENCE [LARGE SCALE GENOMIC DNA]</scope>
    <source>
        <strain evidence="13 14">HM2</strain>
    </source>
</reference>
<keyword evidence="6 11" id="KW-0548">Nucleotidyltransferase</keyword>
<keyword evidence="9 11" id="KW-0520">NAD</keyword>
<evidence type="ECO:0000256" key="2">
    <source>
        <dbReference type="ARBA" id="ARBA00005019"/>
    </source>
</evidence>
<keyword evidence="8 11" id="KW-0067">ATP-binding</keyword>
<comment type="catalytic activity">
    <reaction evidence="10 11">
        <text>nicotinate beta-D-ribonucleotide + ATP + H(+) = deamido-NAD(+) + diphosphate</text>
        <dbReference type="Rhea" id="RHEA:22860"/>
        <dbReference type="ChEBI" id="CHEBI:15378"/>
        <dbReference type="ChEBI" id="CHEBI:30616"/>
        <dbReference type="ChEBI" id="CHEBI:33019"/>
        <dbReference type="ChEBI" id="CHEBI:57502"/>
        <dbReference type="ChEBI" id="CHEBI:58437"/>
        <dbReference type="EC" id="2.7.7.18"/>
    </reaction>
</comment>
<dbReference type="AlphaFoldDB" id="A0A380RVY6"/>
<evidence type="ECO:0000256" key="1">
    <source>
        <dbReference type="ARBA" id="ARBA00002324"/>
    </source>
</evidence>
<dbReference type="CDD" id="cd02165">
    <property type="entry name" value="NMNAT"/>
    <property type="match status" value="1"/>
</dbReference>
<evidence type="ECO:0000256" key="5">
    <source>
        <dbReference type="ARBA" id="ARBA00022679"/>
    </source>
</evidence>
<evidence type="ECO:0000256" key="3">
    <source>
        <dbReference type="ARBA" id="ARBA00009014"/>
    </source>
</evidence>
<proteinExistence type="inferred from homology"/>
<dbReference type="HAMAP" id="MF_00244">
    <property type="entry name" value="NaMN_adenylyltr"/>
    <property type="match status" value="1"/>
</dbReference>
<dbReference type="PANTHER" id="PTHR39321">
    <property type="entry name" value="NICOTINATE-NUCLEOTIDE ADENYLYLTRANSFERASE-RELATED"/>
    <property type="match status" value="1"/>
</dbReference>
<evidence type="ECO:0000256" key="8">
    <source>
        <dbReference type="ARBA" id="ARBA00022840"/>
    </source>
</evidence>
<dbReference type="Proteomes" id="UP000255423">
    <property type="component" value="Unassembled WGS sequence"/>
</dbReference>
<evidence type="ECO:0000256" key="6">
    <source>
        <dbReference type="ARBA" id="ARBA00022695"/>
    </source>
</evidence>
<dbReference type="Pfam" id="PF01467">
    <property type="entry name" value="CTP_transf_like"/>
    <property type="match status" value="1"/>
</dbReference>
<feature type="domain" description="Cytidyltransferase-like" evidence="12">
    <location>
        <begin position="6"/>
        <end position="180"/>
    </location>
</feature>
<dbReference type="SUPFAM" id="SSF52374">
    <property type="entry name" value="Nucleotidylyl transferase"/>
    <property type="match status" value="1"/>
</dbReference>
<dbReference type="InterPro" id="IPR004821">
    <property type="entry name" value="Cyt_trans-like"/>
</dbReference>
<dbReference type="GO" id="GO:0005524">
    <property type="term" value="F:ATP binding"/>
    <property type="evidence" value="ECO:0007669"/>
    <property type="project" value="UniProtKB-KW"/>
</dbReference>
<keyword evidence="5 11" id="KW-0808">Transferase</keyword>
<gene>
    <name evidence="11" type="primary">nadD</name>
    <name evidence="13" type="ORF">SAMN05661053_0813</name>
</gene>
<dbReference type="PANTHER" id="PTHR39321:SF3">
    <property type="entry name" value="PHOSPHOPANTETHEINE ADENYLYLTRANSFERASE"/>
    <property type="match status" value="1"/>
</dbReference>
<accession>A0A380RVY6</accession>
<evidence type="ECO:0000256" key="10">
    <source>
        <dbReference type="ARBA" id="ARBA00048721"/>
    </source>
</evidence>
<evidence type="ECO:0000256" key="7">
    <source>
        <dbReference type="ARBA" id="ARBA00022741"/>
    </source>
</evidence>
<name>A0A380RVY6_FIBSU</name>
<keyword evidence="7 11" id="KW-0547">Nucleotide-binding</keyword>
<evidence type="ECO:0000256" key="4">
    <source>
        <dbReference type="ARBA" id="ARBA00022642"/>
    </source>
</evidence>
<evidence type="ECO:0000256" key="9">
    <source>
        <dbReference type="ARBA" id="ARBA00023027"/>
    </source>
</evidence>
<dbReference type="GO" id="GO:0009435">
    <property type="term" value="P:NAD+ biosynthetic process"/>
    <property type="evidence" value="ECO:0007669"/>
    <property type="project" value="UniProtKB-UniRule"/>
</dbReference>
<comment type="pathway">
    <text evidence="2 11">Cofactor biosynthesis; NAD(+) biosynthesis; deamido-NAD(+) from nicotinate D-ribonucleotide: step 1/1.</text>
</comment>
<evidence type="ECO:0000256" key="11">
    <source>
        <dbReference type="HAMAP-Rule" id="MF_00244"/>
    </source>
</evidence>